<sequence length="288" mass="34076">MCWCKQSLSVLWMKFQNSKQKSCIETRRSPENHRFQRYVVLIEINMHNVEDEISDSEDDITTFLEPVYRRHVENRPGSEIQEPTSFDDMHSTANEEKQEMADSEEVYFHMTQMQSIHESVTELEKECALQKKSMLSLRSLRCDSVEEIEKYQVSEPPKKRSKRRMTTESKTRKKNQSMSDHVREVFESDRSKYFIAKQSRIDEFCARSQNTSMSRTLQNRRLEQPREKQLLSSSDWLHVLRSLKINFPNVQCVSGAPPNGSFTYRTLWDEACANVTLNHEELKILYNK</sequence>
<reference evidence="2" key="1">
    <citation type="submission" date="2020-03" db="EMBL/GenBank/DDBJ databases">
        <title>FDA dAtabase for Regulatory Grade micrObial Sequences (FDA-ARGOS): Supporting development and validation of Infectious Disease Dx tests.</title>
        <authorList>
            <person name="Campos J."/>
            <person name="Goldberg B."/>
            <person name="Tallon L."/>
            <person name="Sadzewicz L."/>
            <person name="Vavikolanu K."/>
            <person name="Mehta A."/>
            <person name="Aluvathingal J."/>
            <person name="Nadendla S."/>
            <person name="Nandy P."/>
            <person name="Geyer C."/>
            <person name="Yan Y."/>
            <person name="Sichtig H."/>
        </authorList>
    </citation>
    <scope>NUCLEOTIDE SEQUENCE [LARGE SCALE GENOMIC DNA]</scope>
    <source>
        <strain evidence="2">FDAARGOS_652</strain>
    </source>
</reference>
<dbReference type="AlphaFoldDB" id="A0A8X7NSA7"/>
<dbReference type="Proteomes" id="UP000590412">
    <property type="component" value="Unassembled WGS sequence"/>
</dbReference>
<evidence type="ECO:0000313" key="3">
    <source>
        <dbReference type="Proteomes" id="UP000590412"/>
    </source>
</evidence>
<gene>
    <name evidence="2" type="ORF">FOB60_000735</name>
</gene>
<proteinExistence type="predicted"/>
<name>A0A8X7NSA7_CANPA</name>
<accession>A0A8X7NSA7</accession>
<organism evidence="2 3">
    <name type="scientific">Candida parapsilosis</name>
    <name type="common">Yeast</name>
    <dbReference type="NCBI Taxonomy" id="5480"/>
    <lineage>
        <taxon>Eukaryota</taxon>
        <taxon>Fungi</taxon>
        <taxon>Dikarya</taxon>
        <taxon>Ascomycota</taxon>
        <taxon>Saccharomycotina</taxon>
        <taxon>Pichiomycetes</taxon>
        <taxon>Debaryomycetaceae</taxon>
        <taxon>Candida/Lodderomyces clade</taxon>
        <taxon>Candida</taxon>
    </lineage>
</organism>
<comment type="caution">
    <text evidence="2">The sequence shown here is derived from an EMBL/GenBank/DDBJ whole genome shotgun (WGS) entry which is preliminary data.</text>
</comment>
<feature type="region of interest" description="Disordered" evidence="1">
    <location>
        <begin position="152"/>
        <end position="181"/>
    </location>
</feature>
<evidence type="ECO:0000256" key="1">
    <source>
        <dbReference type="SAM" id="MobiDB-lite"/>
    </source>
</evidence>
<protein>
    <submittedName>
        <fullName evidence="2">Uncharacterized protein</fullName>
    </submittedName>
</protein>
<evidence type="ECO:0000313" key="2">
    <source>
        <dbReference type="EMBL" id="KAF6059153.1"/>
    </source>
</evidence>
<dbReference type="EMBL" id="JABWAB010000001">
    <property type="protein sequence ID" value="KAF6059153.1"/>
    <property type="molecule type" value="Genomic_DNA"/>
</dbReference>